<evidence type="ECO:0000256" key="1">
    <source>
        <dbReference type="ARBA" id="ARBA00009990"/>
    </source>
</evidence>
<dbReference type="InterPro" id="IPR003708">
    <property type="entry name" value="SecB"/>
</dbReference>
<dbReference type="Proteomes" id="UP001560685">
    <property type="component" value="Unassembled WGS sequence"/>
</dbReference>
<name>A0ABV3Z1U9_9PROT</name>
<sequence length="173" mass="18977">MSDTPANPNNAAGPEGQQTAPALTVLAQYLKDLSFENPHAPAVYQSNSTPKIEVNVDVQGRALNPNQYEIELSVAARANREDGEAMFVVEATYAGVFEITNVPREQLEMVMLVECPRLLFPFMRQIVADATRNGNFPPLMLEPIDFMGIYIANQQRRAAEQGNGNGEQATPVN</sequence>
<keyword evidence="5 6" id="KW-0143">Chaperone</keyword>
<evidence type="ECO:0000313" key="8">
    <source>
        <dbReference type="Proteomes" id="UP001560685"/>
    </source>
</evidence>
<gene>
    <name evidence="6 7" type="primary">secB</name>
    <name evidence="7" type="ORF">ABFZ84_04315</name>
</gene>
<dbReference type="PANTHER" id="PTHR36918:SF1">
    <property type="entry name" value="PROTEIN-EXPORT PROTEIN SECB"/>
    <property type="match status" value="1"/>
</dbReference>
<proteinExistence type="inferred from homology"/>
<dbReference type="SUPFAM" id="SSF54611">
    <property type="entry name" value="SecB-like"/>
    <property type="match status" value="1"/>
</dbReference>
<dbReference type="Gene3D" id="3.10.420.10">
    <property type="entry name" value="SecB-like"/>
    <property type="match status" value="1"/>
</dbReference>
<dbReference type="InterPro" id="IPR035958">
    <property type="entry name" value="SecB-like_sf"/>
</dbReference>
<keyword evidence="3 6" id="KW-0653">Protein transport</keyword>
<keyword evidence="2 6" id="KW-0813">Transport</keyword>
<protein>
    <recommendedName>
        <fullName evidence="6">Protein-export protein SecB</fullName>
    </recommendedName>
</protein>
<reference evidence="7 8" key="1">
    <citation type="submission" date="2024-05" db="EMBL/GenBank/DDBJ databases">
        <title>Three bacterial strains, DH-69, EH-24, and ECK-19 isolated from coastal sediments.</title>
        <authorList>
            <person name="Ye Y.-Q."/>
            <person name="Du Z.-J."/>
        </authorList>
    </citation>
    <scope>NUCLEOTIDE SEQUENCE [LARGE SCALE GENOMIC DNA]</scope>
    <source>
        <strain evidence="7 8">ECK-19</strain>
    </source>
</reference>
<dbReference type="NCBIfam" id="NF004392">
    <property type="entry name" value="PRK05751.1-3"/>
    <property type="match status" value="1"/>
</dbReference>
<evidence type="ECO:0000256" key="4">
    <source>
        <dbReference type="ARBA" id="ARBA00023010"/>
    </source>
</evidence>
<evidence type="ECO:0000256" key="3">
    <source>
        <dbReference type="ARBA" id="ARBA00022927"/>
    </source>
</evidence>
<dbReference type="NCBIfam" id="TIGR00809">
    <property type="entry name" value="secB"/>
    <property type="match status" value="1"/>
</dbReference>
<organism evidence="7 8">
    <name type="scientific">Hyphococcus lacteus</name>
    <dbReference type="NCBI Taxonomy" id="3143536"/>
    <lineage>
        <taxon>Bacteria</taxon>
        <taxon>Pseudomonadati</taxon>
        <taxon>Pseudomonadota</taxon>
        <taxon>Alphaproteobacteria</taxon>
        <taxon>Parvularculales</taxon>
        <taxon>Parvularculaceae</taxon>
        <taxon>Hyphococcus</taxon>
    </lineage>
</organism>
<evidence type="ECO:0000256" key="2">
    <source>
        <dbReference type="ARBA" id="ARBA00022448"/>
    </source>
</evidence>
<comment type="similarity">
    <text evidence="1 6">Belongs to the SecB family.</text>
</comment>
<dbReference type="PANTHER" id="PTHR36918">
    <property type="match status" value="1"/>
</dbReference>
<keyword evidence="4 6" id="KW-0811">Translocation</keyword>
<comment type="subcellular location">
    <subcellularLocation>
        <location evidence="6">Cytoplasm</location>
    </subcellularLocation>
</comment>
<keyword evidence="6" id="KW-0963">Cytoplasm</keyword>
<comment type="function">
    <text evidence="6">One of the proteins required for the normal export of preproteins out of the cell cytoplasm. It is a molecular chaperone that binds to a subset of precursor proteins, maintaining them in a translocation-competent state. It also specifically binds to its receptor SecA.</text>
</comment>
<dbReference type="PRINTS" id="PR01594">
    <property type="entry name" value="SECBCHAPRONE"/>
</dbReference>
<keyword evidence="8" id="KW-1185">Reference proteome</keyword>
<evidence type="ECO:0000256" key="6">
    <source>
        <dbReference type="HAMAP-Rule" id="MF_00821"/>
    </source>
</evidence>
<comment type="caution">
    <text evidence="7">The sequence shown here is derived from an EMBL/GenBank/DDBJ whole genome shotgun (WGS) entry which is preliminary data.</text>
</comment>
<dbReference type="HAMAP" id="MF_00821">
    <property type="entry name" value="SecB"/>
    <property type="match status" value="1"/>
</dbReference>
<evidence type="ECO:0000313" key="7">
    <source>
        <dbReference type="EMBL" id="MEX6632765.1"/>
    </source>
</evidence>
<dbReference type="EMBL" id="JBEHZE010000001">
    <property type="protein sequence ID" value="MEX6632765.1"/>
    <property type="molecule type" value="Genomic_DNA"/>
</dbReference>
<evidence type="ECO:0000256" key="5">
    <source>
        <dbReference type="ARBA" id="ARBA00023186"/>
    </source>
</evidence>
<accession>A0ABV3Z1U9</accession>
<comment type="subunit">
    <text evidence="6">Homotetramer, a dimer of dimers. One homotetramer interacts with 1 SecA dimer.</text>
</comment>
<dbReference type="RefSeq" id="WP_369312694.1">
    <property type="nucleotide sequence ID" value="NZ_JBEHZE010000001.1"/>
</dbReference>
<dbReference type="Pfam" id="PF02556">
    <property type="entry name" value="SecB"/>
    <property type="match status" value="1"/>
</dbReference>